<evidence type="ECO:0000313" key="1">
    <source>
        <dbReference type="EMBL" id="CAH2406074.1"/>
    </source>
</evidence>
<reference evidence="1 2" key="1">
    <citation type="submission" date="2022-03" db="EMBL/GenBank/DDBJ databases">
        <authorList>
            <person name="Brunel B."/>
        </authorList>
    </citation>
    <scope>NUCLEOTIDE SEQUENCE [LARGE SCALE GENOMIC DNA]</scope>
    <source>
        <strain evidence="1">STM5069sample</strain>
    </source>
</reference>
<dbReference type="Proteomes" id="UP001153050">
    <property type="component" value="Unassembled WGS sequence"/>
</dbReference>
<protein>
    <submittedName>
        <fullName evidence="1">Uncharacterized protein</fullName>
    </submittedName>
</protein>
<comment type="caution">
    <text evidence="1">The sequence shown here is derived from an EMBL/GenBank/DDBJ whole genome shotgun (WGS) entry which is preliminary data.</text>
</comment>
<organism evidence="1 2">
    <name type="scientific">Mesorhizobium escarrei</name>
    <dbReference type="NCBI Taxonomy" id="666018"/>
    <lineage>
        <taxon>Bacteria</taxon>
        <taxon>Pseudomonadati</taxon>
        <taxon>Pseudomonadota</taxon>
        <taxon>Alphaproteobacteria</taxon>
        <taxon>Hyphomicrobiales</taxon>
        <taxon>Phyllobacteriaceae</taxon>
        <taxon>Mesorhizobium</taxon>
    </lineage>
</organism>
<name>A0ABN8KAB3_9HYPH</name>
<dbReference type="EMBL" id="CAKXZT010000148">
    <property type="protein sequence ID" value="CAH2406074.1"/>
    <property type="molecule type" value="Genomic_DNA"/>
</dbReference>
<accession>A0ABN8KAB3</accession>
<keyword evidence="2" id="KW-1185">Reference proteome</keyword>
<proteinExistence type="predicted"/>
<evidence type="ECO:0000313" key="2">
    <source>
        <dbReference type="Proteomes" id="UP001153050"/>
    </source>
</evidence>
<sequence>MSVLLSHSPHDIDLAQTTSFALTRPLTEPHDDWAARSERGSRIAVHAAAPCRSTLGERRVASIALLRGRIIHDLFTGTKARIASTKSSTPDARTWMHASSRPRCFSPVTSSPSCKRPDPNSAPMIDVTSWLKDIRQLERVATEECEARRFEKNYGPPSVFSLQESPGCHTNWPEAALDAAIDEIISGGRVGRGESGCGLLKSAPSPRREQARPHGYTTYVQADGRGRVC</sequence>
<gene>
    <name evidence="1" type="ORF">MES5069_510018</name>
</gene>